<sequence>MEASAGEAESGTVELTTEVGDAQTAEKSSEQQSTSWEAIPQPKGHSRLDYSRWDRVEDESSEDDHDDDDDDEEDSQPQFRLRFKTTGVRAVK</sequence>
<dbReference type="PANTHER" id="PTHR47541">
    <property type="entry name" value="TETRATRICOPEPTIDE REPEAT (TPR)-LIKE SUPERFAMILY PROTEIN"/>
    <property type="match status" value="1"/>
</dbReference>
<evidence type="ECO:0000313" key="2">
    <source>
        <dbReference type="RefSeq" id="XP_016447990.1"/>
    </source>
</evidence>
<dbReference type="OrthoDB" id="1745822at2759"/>
<name>A0A1S3Y761_TOBAC</name>
<feature type="region of interest" description="Disordered" evidence="1">
    <location>
        <begin position="1"/>
        <end position="92"/>
    </location>
</feature>
<reference evidence="2" key="1">
    <citation type="submission" date="2025-08" db="UniProtKB">
        <authorList>
            <consortium name="RefSeq"/>
        </authorList>
    </citation>
    <scope>IDENTIFICATION</scope>
</reference>
<feature type="compositionally biased region" description="Basic and acidic residues" evidence="1">
    <location>
        <begin position="46"/>
        <end position="55"/>
    </location>
</feature>
<protein>
    <submittedName>
        <fullName evidence="2">Uncharacterized protein</fullName>
    </submittedName>
</protein>
<dbReference type="STRING" id="4097.A0A1S3Y761"/>
<proteinExistence type="predicted"/>
<dbReference type="PANTHER" id="PTHR47541:SF1">
    <property type="entry name" value="TETRATRICOPEPTIDE REPEAT (TPR)-LIKE SUPERFAMILY PROTEIN"/>
    <property type="match status" value="1"/>
</dbReference>
<dbReference type="AlphaFoldDB" id="A0A1S3Y761"/>
<dbReference type="RefSeq" id="XP_016447990.1">
    <property type="nucleotide sequence ID" value="XM_016592504.1"/>
</dbReference>
<dbReference type="KEGG" id="nta:107773057"/>
<dbReference type="PaxDb" id="4097-A0A1S3Y761"/>
<feature type="compositionally biased region" description="Acidic residues" evidence="1">
    <location>
        <begin position="56"/>
        <end position="75"/>
    </location>
</feature>
<evidence type="ECO:0000256" key="1">
    <source>
        <dbReference type="SAM" id="MobiDB-lite"/>
    </source>
</evidence>
<accession>A0A1S3Y761</accession>
<organism evidence="2">
    <name type="scientific">Nicotiana tabacum</name>
    <name type="common">Common tobacco</name>
    <dbReference type="NCBI Taxonomy" id="4097"/>
    <lineage>
        <taxon>Eukaryota</taxon>
        <taxon>Viridiplantae</taxon>
        <taxon>Streptophyta</taxon>
        <taxon>Embryophyta</taxon>
        <taxon>Tracheophyta</taxon>
        <taxon>Spermatophyta</taxon>
        <taxon>Magnoliopsida</taxon>
        <taxon>eudicotyledons</taxon>
        <taxon>Gunneridae</taxon>
        <taxon>Pentapetalae</taxon>
        <taxon>asterids</taxon>
        <taxon>lamiids</taxon>
        <taxon>Solanales</taxon>
        <taxon>Solanaceae</taxon>
        <taxon>Nicotianoideae</taxon>
        <taxon>Nicotianeae</taxon>
        <taxon>Nicotiana</taxon>
    </lineage>
</organism>
<gene>
    <name evidence="2" type="primary">LOC107773057</name>
</gene>